<sequence length="177" mass="19651">LLKLAAEAPASYYYLGILLAFFVFVYNLVEFHVFGDVLRGCRGDRVTLTFRLQPGLQAVPARRLQVPRLPQLVSPLICRPPLASYLVTPWLASPHLQTAFLHFFGNPPKFAYRRQVFHVSDVESVALDWLLSSDVAGHRYPPDIKMTISKDDTVPIVVMVPGLTSDSSCSVSGHPSS</sequence>
<keyword evidence="1" id="KW-0472">Membrane</keyword>
<feature type="transmembrane region" description="Helical" evidence="1">
    <location>
        <begin position="12"/>
        <end position="29"/>
    </location>
</feature>
<keyword evidence="3" id="KW-1185">Reference proteome</keyword>
<protein>
    <submittedName>
        <fullName evidence="2">Uncharacterized protein</fullName>
    </submittedName>
</protein>
<keyword evidence="1" id="KW-0812">Transmembrane</keyword>
<dbReference type="GO" id="GO:0047372">
    <property type="term" value="F:monoacylglycerol lipase activity"/>
    <property type="evidence" value="ECO:0007669"/>
    <property type="project" value="TreeGrafter"/>
</dbReference>
<proteinExistence type="predicted"/>
<accession>A0A843WZ19</accession>
<dbReference type="Proteomes" id="UP000652761">
    <property type="component" value="Unassembled WGS sequence"/>
</dbReference>
<comment type="caution">
    <text evidence="2">The sequence shown here is derived from an EMBL/GenBank/DDBJ whole genome shotgun (WGS) entry which is preliminary data.</text>
</comment>
<dbReference type="AlphaFoldDB" id="A0A843WZ19"/>
<reference evidence="2" key="1">
    <citation type="submission" date="2017-07" db="EMBL/GenBank/DDBJ databases">
        <title>Taro Niue Genome Assembly and Annotation.</title>
        <authorList>
            <person name="Atibalentja N."/>
            <person name="Keating K."/>
            <person name="Fields C.J."/>
        </authorList>
    </citation>
    <scope>NUCLEOTIDE SEQUENCE</scope>
    <source>
        <strain evidence="2">Niue_2</strain>
        <tissue evidence="2">Leaf</tissue>
    </source>
</reference>
<dbReference type="GO" id="GO:0034338">
    <property type="term" value="F:short-chain carboxylesterase activity"/>
    <property type="evidence" value="ECO:0007669"/>
    <property type="project" value="TreeGrafter"/>
</dbReference>
<dbReference type="EMBL" id="NMUH01003983">
    <property type="protein sequence ID" value="MQM07900.1"/>
    <property type="molecule type" value="Genomic_DNA"/>
</dbReference>
<keyword evidence="1" id="KW-1133">Transmembrane helix</keyword>
<name>A0A843WZ19_COLES</name>
<feature type="non-terminal residue" evidence="2">
    <location>
        <position position="177"/>
    </location>
</feature>
<dbReference type="PANTHER" id="PTHR10794">
    <property type="entry name" value="ABHYDROLASE DOMAIN-CONTAINING PROTEIN"/>
    <property type="match status" value="1"/>
</dbReference>
<dbReference type="PANTHER" id="PTHR10794:SF63">
    <property type="entry name" value="ALPHA_BETA HYDROLASE 1, ISOFORM A"/>
    <property type="match status" value="1"/>
</dbReference>
<gene>
    <name evidence="2" type="ORF">Taro_040750</name>
</gene>
<evidence type="ECO:0000256" key="1">
    <source>
        <dbReference type="SAM" id="Phobius"/>
    </source>
</evidence>
<dbReference type="InterPro" id="IPR050960">
    <property type="entry name" value="AB_hydrolase_4_sf"/>
</dbReference>
<evidence type="ECO:0000313" key="3">
    <source>
        <dbReference type="Proteomes" id="UP000652761"/>
    </source>
</evidence>
<evidence type="ECO:0000313" key="2">
    <source>
        <dbReference type="EMBL" id="MQM07900.1"/>
    </source>
</evidence>
<dbReference type="OrthoDB" id="247542at2759"/>
<organism evidence="2 3">
    <name type="scientific">Colocasia esculenta</name>
    <name type="common">Wild taro</name>
    <name type="synonym">Arum esculentum</name>
    <dbReference type="NCBI Taxonomy" id="4460"/>
    <lineage>
        <taxon>Eukaryota</taxon>
        <taxon>Viridiplantae</taxon>
        <taxon>Streptophyta</taxon>
        <taxon>Embryophyta</taxon>
        <taxon>Tracheophyta</taxon>
        <taxon>Spermatophyta</taxon>
        <taxon>Magnoliopsida</taxon>
        <taxon>Liliopsida</taxon>
        <taxon>Araceae</taxon>
        <taxon>Aroideae</taxon>
        <taxon>Colocasieae</taxon>
        <taxon>Colocasia</taxon>
    </lineage>
</organism>